<protein>
    <submittedName>
        <fullName evidence="2 3">Cupin domain-containing protein</fullName>
    </submittedName>
</protein>
<evidence type="ECO:0000313" key="3">
    <source>
        <dbReference type="WBParaSite" id="maker-uti_cns_0001952-snap-gene-0.3-mRNA-1"/>
    </source>
</evidence>
<dbReference type="WBParaSite" id="maker-uti_cns_0000189-snap-gene-2.14-mRNA-1">
    <property type="protein sequence ID" value="maker-uti_cns_0000189-snap-gene-2.14-mRNA-1"/>
    <property type="gene ID" value="maker-uti_cns_0000189-snap-gene-2.14"/>
</dbReference>
<evidence type="ECO:0000313" key="1">
    <source>
        <dbReference type="Proteomes" id="UP000095280"/>
    </source>
</evidence>
<organism evidence="1 3">
    <name type="scientific">Macrostomum lignano</name>
    <dbReference type="NCBI Taxonomy" id="282301"/>
    <lineage>
        <taxon>Eukaryota</taxon>
        <taxon>Metazoa</taxon>
        <taxon>Spiralia</taxon>
        <taxon>Lophotrochozoa</taxon>
        <taxon>Platyhelminthes</taxon>
        <taxon>Rhabditophora</taxon>
        <taxon>Macrostomorpha</taxon>
        <taxon>Macrostomida</taxon>
        <taxon>Macrostomidae</taxon>
        <taxon>Macrostomum</taxon>
    </lineage>
</organism>
<sequence>GMQKMMEAHQNEWWSTMSSMQVIFRQAADSLFAQGKLDADQRHNYFMSVTERENIHGILTADSNHRHTLAFLRQLEGISLENWRTARNFIDMSGPEVDREAQRLMDDLRDRKIPERLRASSIIRYSQPWVDPSGIHLDTHKGN</sequence>
<dbReference type="PANTHER" id="PTHR19871">
    <property type="entry name" value="BETA TRANSDUCIN-RELATED PROTEIN"/>
    <property type="match status" value="1"/>
</dbReference>
<dbReference type="WBParaSite" id="maker-uti_cns_0001952-snap-gene-0.3-mRNA-1">
    <property type="protein sequence ID" value="maker-uti_cns_0001952-snap-gene-0.3-mRNA-1"/>
    <property type="gene ID" value="maker-uti_cns_0001952-snap-gene-0.3"/>
</dbReference>
<proteinExistence type="predicted"/>
<evidence type="ECO:0000313" key="2">
    <source>
        <dbReference type="WBParaSite" id="maker-uti_cns_0000189-snap-gene-2.14-mRNA-1"/>
    </source>
</evidence>
<keyword evidence="1" id="KW-1185">Reference proteome</keyword>
<accession>A0A1I8GGL2</accession>
<dbReference type="InterPro" id="IPR052752">
    <property type="entry name" value="NACHT-WD_repeat"/>
</dbReference>
<dbReference type="Proteomes" id="UP000095280">
    <property type="component" value="Unplaced"/>
</dbReference>
<reference evidence="2 3" key="1">
    <citation type="submission" date="2016-11" db="UniProtKB">
        <authorList>
            <consortium name="WormBaseParasite"/>
        </authorList>
    </citation>
    <scope>IDENTIFICATION</scope>
</reference>
<name>A0A1I8GGL2_9PLAT</name>
<dbReference type="AlphaFoldDB" id="A0A1I8GGL2"/>
<dbReference type="PANTHER" id="PTHR19871:SF14">
    <property type="entry name" value="DUF4062 DOMAIN-CONTAINING PROTEIN"/>
    <property type="match status" value="1"/>
</dbReference>